<evidence type="ECO:0000313" key="2">
    <source>
        <dbReference type="Proteomes" id="UP000743370"/>
    </source>
</evidence>
<dbReference type="Proteomes" id="UP000743370">
    <property type="component" value="Unassembled WGS sequence"/>
</dbReference>
<reference evidence="1 2" key="1">
    <citation type="submission" date="2020-05" db="EMBL/GenBank/DDBJ databases">
        <title>Vigna angularis (adzuki bean) Var. LongXiaoDou No. 4 denovo assembly.</title>
        <authorList>
            <person name="Xiang H."/>
        </authorList>
    </citation>
    <scope>NUCLEOTIDE SEQUENCE [LARGE SCALE GENOMIC DNA]</scope>
    <source>
        <tissue evidence="1">Leaf</tissue>
    </source>
</reference>
<proteinExistence type="predicted"/>
<accession>A0A8T0JFC4</accession>
<dbReference type="EMBL" id="JABFOF010000011">
    <property type="protein sequence ID" value="KAG2371418.1"/>
    <property type="molecule type" value="Genomic_DNA"/>
</dbReference>
<evidence type="ECO:0000313" key="1">
    <source>
        <dbReference type="EMBL" id="KAG2371418.1"/>
    </source>
</evidence>
<dbReference type="AlphaFoldDB" id="A0A8T0JFC4"/>
<organism evidence="1 2">
    <name type="scientific">Phaseolus angularis</name>
    <name type="common">Azuki bean</name>
    <name type="synonym">Vigna angularis</name>
    <dbReference type="NCBI Taxonomy" id="3914"/>
    <lineage>
        <taxon>Eukaryota</taxon>
        <taxon>Viridiplantae</taxon>
        <taxon>Streptophyta</taxon>
        <taxon>Embryophyta</taxon>
        <taxon>Tracheophyta</taxon>
        <taxon>Spermatophyta</taxon>
        <taxon>Magnoliopsida</taxon>
        <taxon>eudicotyledons</taxon>
        <taxon>Gunneridae</taxon>
        <taxon>Pentapetalae</taxon>
        <taxon>rosids</taxon>
        <taxon>fabids</taxon>
        <taxon>Fabales</taxon>
        <taxon>Fabaceae</taxon>
        <taxon>Papilionoideae</taxon>
        <taxon>50 kb inversion clade</taxon>
        <taxon>NPAAA clade</taxon>
        <taxon>indigoferoid/millettioid clade</taxon>
        <taxon>Phaseoleae</taxon>
        <taxon>Vigna</taxon>
    </lineage>
</organism>
<gene>
    <name evidence="1" type="ORF">HKW66_Vig0215920</name>
</gene>
<comment type="caution">
    <text evidence="1">The sequence shown here is derived from an EMBL/GenBank/DDBJ whole genome shotgun (WGS) entry which is preliminary data.</text>
</comment>
<protein>
    <submittedName>
        <fullName evidence="1">Uncharacterized protein</fullName>
    </submittedName>
</protein>
<sequence length="109" mass="12498">MATMTLLNSGLPAGLSADDLDATFHNVDVLNVGERRLRRTSGRRRWHRPPHYPWDAKYHWTLISFRSSNSDVTQKSNRKVILREIYVLVVAGYEDRVADIVPIASSYDN</sequence>
<name>A0A8T0JFC4_PHAAN</name>